<organism evidence="2">
    <name type="scientific">Flavobacterium capsici</name>
    <dbReference type="NCBI Taxonomy" id="3075618"/>
    <lineage>
        <taxon>Bacteria</taxon>
        <taxon>Pseudomonadati</taxon>
        <taxon>Bacteroidota</taxon>
        <taxon>Flavobacteriia</taxon>
        <taxon>Flavobacteriales</taxon>
        <taxon>Flavobacteriaceae</taxon>
        <taxon>Flavobacterium</taxon>
    </lineage>
</organism>
<dbReference type="RefSeq" id="WP_313322486.1">
    <property type="nucleotide sequence ID" value="NZ_CP134878.1"/>
</dbReference>
<feature type="transmembrane region" description="Helical" evidence="1">
    <location>
        <begin position="276"/>
        <end position="295"/>
    </location>
</feature>
<dbReference type="KEGG" id="fcj:RN605_04195"/>
<accession>A0AA96EUH9</accession>
<dbReference type="EMBL" id="CP134890">
    <property type="protein sequence ID" value="WNM22567.1"/>
    <property type="molecule type" value="Genomic_DNA"/>
</dbReference>
<evidence type="ECO:0000313" key="3">
    <source>
        <dbReference type="EMBL" id="WNM22567.1"/>
    </source>
</evidence>
<feature type="transmembrane region" description="Helical" evidence="1">
    <location>
        <begin position="349"/>
        <end position="378"/>
    </location>
</feature>
<evidence type="ECO:0000313" key="4">
    <source>
        <dbReference type="Proteomes" id="UP001304515"/>
    </source>
</evidence>
<feature type="transmembrane region" description="Helical" evidence="1">
    <location>
        <begin position="148"/>
        <end position="165"/>
    </location>
</feature>
<accession>A0AA96F275</accession>
<feature type="transmembrane region" description="Helical" evidence="1">
    <location>
        <begin position="185"/>
        <end position="204"/>
    </location>
</feature>
<feature type="transmembrane region" description="Helical" evidence="1">
    <location>
        <begin position="82"/>
        <end position="102"/>
    </location>
</feature>
<dbReference type="EMBL" id="CP134878">
    <property type="protein sequence ID" value="WNM18516.1"/>
    <property type="molecule type" value="Genomic_DNA"/>
</dbReference>
<sequence>MPFNSKFWLRFSVINLLIVALLGLLMRYKIGFEFPFFNQKNILHSHSHFAFSGWISHTLMLLMILFLEKKTAQKRETFSENYNLILMANLICAYGMLISFIIEGYGAISIFFSTMSIIVSYAFGYRFWNDLKFVEKENLSINWFKGAIFFNVLSSIGTFFLAYMMATKNILQNEYLASIYYYLHFQYNGWFFFACMGLLFYFFNLKTTENSFYNKVFWWFFVACIPAYFLSTLWLKLPSWLYFLMIIAAFVQVYAWFRLLYILYREKQISLKKYPLFLRYILLFVVISLTIKLLLQLGSVIPALSQLAFGFRPIVIAYLHLVLLAIISLFLLFYIFAKHLLFISKGAKNGLILFSIGVFLNELFLAIQGMASFSYTLIPKINELLFVAALVMVSGLSIMIFHALKKGKISPLL</sequence>
<feature type="transmembrane region" description="Helical" evidence="1">
    <location>
        <begin position="216"/>
        <end position="235"/>
    </location>
</feature>
<reference evidence="2 4" key="1">
    <citation type="submission" date="2023-09" db="EMBL/GenBank/DDBJ databases">
        <title>Flavobacterium sp. a novel bacteria isolate from Pepper rhizosphere.</title>
        <authorList>
            <person name="Peng Y."/>
            <person name="Lee J."/>
        </authorList>
    </citation>
    <scope>NUCLEOTIDE SEQUENCE</scope>
    <source>
        <strain evidence="2">PMR2A8</strain>
        <strain evidence="3 4">PMTSA4</strain>
    </source>
</reference>
<dbReference type="Proteomes" id="UP001304515">
    <property type="component" value="Chromosome"/>
</dbReference>
<proteinExistence type="predicted"/>
<feature type="transmembrane region" description="Helical" evidence="1">
    <location>
        <begin position="315"/>
        <end position="337"/>
    </location>
</feature>
<keyword evidence="4" id="KW-1185">Reference proteome</keyword>
<keyword evidence="1" id="KW-0812">Transmembrane</keyword>
<evidence type="ECO:0000256" key="1">
    <source>
        <dbReference type="SAM" id="Phobius"/>
    </source>
</evidence>
<feature type="transmembrane region" description="Helical" evidence="1">
    <location>
        <begin position="7"/>
        <end position="28"/>
    </location>
</feature>
<evidence type="ECO:0000313" key="2">
    <source>
        <dbReference type="EMBL" id="WNM18516.1"/>
    </source>
</evidence>
<feature type="transmembrane region" description="Helical" evidence="1">
    <location>
        <begin position="384"/>
        <end position="404"/>
    </location>
</feature>
<gene>
    <name evidence="3" type="ORF">RN605_04195</name>
    <name evidence="2" type="ORF">RN608_10895</name>
</gene>
<name>A0AA96EUH9_9FLAO</name>
<dbReference type="AlphaFoldDB" id="A0AA96EUH9"/>
<feature type="transmembrane region" description="Helical" evidence="1">
    <location>
        <begin position="48"/>
        <end position="67"/>
    </location>
</feature>
<keyword evidence="1" id="KW-0472">Membrane</keyword>
<keyword evidence="1" id="KW-1133">Transmembrane helix</keyword>
<protein>
    <submittedName>
        <fullName evidence="2">Uncharacterized protein</fullName>
    </submittedName>
</protein>
<feature type="transmembrane region" description="Helical" evidence="1">
    <location>
        <begin position="241"/>
        <end position="264"/>
    </location>
</feature>
<feature type="transmembrane region" description="Helical" evidence="1">
    <location>
        <begin position="108"/>
        <end position="128"/>
    </location>
</feature>